<name>A0A0F8ZJK4_9ZZZZ</name>
<sequence length="178" mass="20112">LAWNTIEGLEKFGSPEEVVDMMTQHSCFQSVNIAAQSFYGFGAWIAWKIADMADRVLQVELDFSDTSLNIYKDPKQGAAYILKGDKKYEITEEELNGLVGEMEDHYSGLLAPPFQDRPINIQEVETILCKYKAHAFGFYPYGNDTIHIAKALKGWGDLAQSMLPVLRDYTTYLRGVTI</sequence>
<feature type="non-terminal residue" evidence="2">
    <location>
        <position position="1"/>
    </location>
</feature>
<dbReference type="AlphaFoldDB" id="A0A0F8ZJK4"/>
<protein>
    <recommendedName>
        <fullName evidence="1">Amino acid:DNA transferase domain-containing protein</fullName>
    </recommendedName>
</protein>
<organism evidence="2">
    <name type="scientific">marine sediment metagenome</name>
    <dbReference type="NCBI Taxonomy" id="412755"/>
    <lineage>
        <taxon>unclassified sequences</taxon>
        <taxon>metagenomes</taxon>
        <taxon>ecological metagenomes</taxon>
    </lineage>
</organism>
<evidence type="ECO:0000259" key="1">
    <source>
        <dbReference type="Pfam" id="PF18724"/>
    </source>
</evidence>
<dbReference type="Pfam" id="PF18724">
    <property type="entry name" value="ADDT"/>
    <property type="match status" value="1"/>
</dbReference>
<evidence type="ECO:0000313" key="2">
    <source>
        <dbReference type="EMBL" id="KKK93972.1"/>
    </source>
</evidence>
<proteinExistence type="predicted"/>
<dbReference type="EMBL" id="LAZR01047543">
    <property type="protein sequence ID" value="KKK93972.1"/>
    <property type="molecule type" value="Genomic_DNA"/>
</dbReference>
<reference evidence="2" key="1">
    <citation type="journal article" date="2015" name="Nature">
        <title>Complex archaea that bridge the gap between prokaryotes and eukaryotes.</title>
        <authorList>
            <person name="Spang A."/>
            <person name="Saw J.H."/>
            <person name="Jorgensen S.L."/>
            <person name="Zaremba-Niedzwiedzka K."/>
            <person name="Martijn J."/>
            <person name="Lind A.E."/>
            <person name="van Eijk R."/>
            <person name="Schleper C."/>
            <person name="Guy L."/>
            <person name="Ettema T.J."/>
        </authorList>
    </citation>
    <scope>NUCLEOTIDE SEQUENCE</scope>
</reference>
<gene>
    <name evidence="2" type="ORF">LCGC14_2687510</name>
</gene>
<feature type="domain" description="Amino acid:DNA transferase" evidence="1">
    <location>
        <begin position="9"/>
        <end position="133"/>
    </location>
</feature>
<accession>A0A0F8ZJK4</accession>
<comment type="caution">
    <text evidence="2">The sequence shown here is derived from an EMBL/GenBank/DDBJ whole genome shotgun (WGS) entry which is preliminary data.</text>
</comment>
<dbReference type="InterPro" id="IPR040741">
    <property type="entry name" value="ADDT"/>
</dbReference>